<proteinExistence type="predicted"/>
<evidence type="ECO:0000313" key="2">
    <source>
        <dbReference type="EMBL" id="JAH90945.1"/>
    </source>
</evidence>
<accession>A0A0E9WMZ1</accession>
<evidence type="ECO:0000256" key="1">
    <source>
        <dbReference type="SAM" id="Phobius"/>
    </source>
</evidence>
<feature type="transmembrane region" description="Helical" evidence="1">
    <location>
        <begin position="32"/>
        <end position="55"/>
    </location>
</feature>
<keyword evidence="1" id="KW-0812">Transmembrane</keyword>
<protein>
    <submittedName>
        <fullName evidence="2">Uncharacterized protein</fullName>
    </submittedName>
</protein>
<dbReference type="AlphaFoldDB" id="A0A0E9WMZ1"/>
<dbReference type="EMBL" id="GBXM01017632">
    <property type="protein sequence ID" value="JAH90945.1"/>
    <property type="molecule type" value="Transcribed_RNA"/>
</dbReference>
<name>A0A0E9WMZ1_ANGAN</name>
<keyword evidence="1" id="KW-1133">Transmembrane helix</keyword>
<organism evidence="2">
    <name type="scientific">Anguilla anguilla</name>
    <name type="common">European freshwater eel</name>
    <name type="synonym">Muraena anguilla</name>
    <dbReference type="NCBI Taxonomy" id="7936"/>
    <lineage>
        <taxon>Eukaryota</taxon>
        <taxon>Metazoa</taxon>
        <taxon>Chordata</taxon>
        <taxon>Craniata</taxon>
        <taxon>Vertebrata</taxon>
        <taxon>Euteleostomi</taxon>
        <taxon>Actinopterygii</taxon>
        <taxon>Neopterygii</taxon>
        <taxon>Teleostei</taxon>
        <taxon>Anguilliformes</taxon>
        <taxon>Anguillidae</taxon>
        <taxon>Anguilla</taxon>
    </lineage>
</organism>
<sequence length="56" mass="6230">MTVQFFLSLCLFRLLSLPVYLPLYFYPSSSTLLLTIAIPLSCFSSAHSLSPAVLFV</sequence>
<keyword evidence="1" id="KW-0472">Membrane</keyword>
<reference evidence="2" key="1">
    <citation type="submission" date="2014-11" db="EMBL/GenBank/DDBJ databases">
        <authorList>
            <person name="Amaro Gonzalez C."/>
        </authorList>
    </citation>
    <scope>NUCLEOTIDE SEQUENCE</scope>
</reference>
<reference evidence="2" key="2">
    <citation type="journal article" date="2015" name="Fish Shellfish Immunol.">
        <title>Early steps in the European eel (Anguilla anguilla)-Vibrio vulnificus interaction in the gills: Role of the RtxA13 toxin.</title>
        <authorList>
            <person name="Callol A."/>
            <person name="Pajuelo D."/>
            <person name="Ebbesson L."/>
            <person name="Teles M."/>
            <person name="MacKenzie S."/>
            <person name="Amaro C."/>
        </authorList>
    </citation>
    <scope>NUCLEOTIDE SEQUENCE</scope>
</reference>